<keyword evidence="3" id="KW-1185">Reference proteome</keyword>
<reference evidence="2 3" key="1">
    <citation type="submission" date="2023-08" db="EMBL/GenBank/DDBJ databases">
        <title>Whole-genome sequencing of halo(alkali)philic microorganisms from hypersaline lakes.</title>
        <authorList>
            <person name="Sorokin D.Y."/>
            <person name="Abbas B."/>
            <person name="Merkel A.Y."/>
        </authorList>
    </citation>
    <scope>NUCLEOTIDE SEQUENCE [LARGE SCALE GENOMIC DNA]</scope>
    <source>
        <strain evidence="2 3">AB-CW4</strain>
    </source>
</reference>
<comment type="caution">
    <text evidence="2">The sequence shown here is derived from an EMBL/GenBank/DDBJ whole genome shotgun (WGS) entry which is preliminary data.</text>
</comment>
<feature type="region of interest" description="Disordered" evidence="1">
    <location>
        <begin position="61"/>
        <end position="106"/>
    </location>
</feature>
<gene>
    <name evidence="2" type="ORF">RBH19_08475</name>
</gene>
<sequence length="106" mass="12015">MFLKDETGIPAVIGDWYRDYSGGLFEVVAIDEQDGTIEIQFFDGTVEEVDIDLWEEVAMTTAEPPEDWSGSMDMEREDYGVDLDDGGGSRDEWANPLDTLDSDYRF</sequence>
<proteinExistence type="predicted"/>
<organism evidence="2 3">
    <name type="scientific">Natronospira bacteriovora</name>
    <dbReference type="NCBI Taxonomy" id="3069753"/>
    <lineage>
        <taxon>Bacteria</taxon>
        <taxon>Pseudomonadati</taxon>
        <taxon>Pseudomonadota</taxon>
        <taxon>Gammaproteobacteria</taxon>
        <taxon>Natronospirales</taxon>
        <taxon>Natronospiraceae</taxon>
        <taxon>Natronospira</taxon>
    </lineage>
</organism>
<accession>A0ABU0W7C7</accession>
<evidence type="ECO:0000313" key="3">
    <source>
        <dbReference type="Proteomes" id="UP001239019"/>
    </source>
</evidence>
<dbReference type="InterPro" id="IPR046651">
    <property type="entry name" value="DUF6763"/>
</dbReference>
<name>A0ABU0W7C7_9GAMM</name>
<dbReference type="Pfam" id="PF20549">
    <property type="entry name" value="DUF6763"/>
    <property type="match status" value="1"/>
</dbReference>
<protein>
    <submittedName>
        <fullName evidence="2">Uncharacterized protein</fullName>
    </submittedName>
</protein>
<evidence type="ECO:0000313" key="2">
    <source>
        <dbReference type="EMBL" id="MDQ2069906.1"/>
    </source>
</evidence>
<dbReference type="Proteomes" id="UP001239019">
    <property type="component" value="Unassembled WGS sequence"/>
</dbReference>
<evidence type="ECO:0000256" key="1">
    <source>
        <dbReference type="SAM" id="MobiDB-lite"/>
    </source>
</evidence>
<dbReference type="RefSeq" id="WP_306728400.1">
    <property type="nucleotide sequence ID" value="NZ_JAVDDT010000004.1"/>
</dbReference>
<dbReference type="EMBL" id="JAVDDT010000004">
    <property type="protein sequence ID" value="MDQ2069906.1"/>
    <property type="molecule type" value="Genomic_DNA"/>
</dbReference>